<protein>
    <submittedName>
        <fullName evidence="2">Uncharacterized protein</fullName>
    </submittedName>
</protein>
<feature type="compositionally biased region" description="Basic and acidic residues" evidence="1">
    <location>
        <begin position="256"/>
        <end position="273"/>
    </location>
</feature>
<reference evidence="2 3" key="1">
    <citation type="journal article" date="2018" name="PLoS Genet.">
        <title>Population sequencing reveals clonal diversity and ancestral inbreeding in the grapevine cultivar Chardonnay.</title>
        <authorList>
            <person name="Roach M.J."/>
            <person name="Johnson D.L."/>
            <person name="Bohlmann J."/>
            <person name="van Vuuren H.J."/>
            <person name="Jones S.J."/>
            <person name="Pretorius I.S."/>
            <person name="Schmidt S.A."/>
            <person name="Borneman A.R."/>
        </authorList>
    </citation>
    <scope>NUCLEOTIDE SEQUENCE [LARGE SCALE GENOMIC DNA]</scope>
    <source>
        <strain evidence="3">cv. Chardonnay</strain>
        <tissue evidence="2">Leaf</tissue>
    </source>
</reference>
<comment type="caution">
    <text evidence="2">The sequence shown here is derived from an EMBL/GenBank/DDBJ whole genome shotgun (WGS) entry which is preliminary data.</text>
</comment>
<dbReference type="AlphaFoldDB" id="A0A438DQJ4"/>
<evidence type="ECO:0000313" key="2">
    <source>
        <dbReference type="EMBL" id="RVW37699.1"/>
    </source>
</evidence>
<accession>A0A438DQJ4</accession>
<feature type="region of interest" description="Disordered" evidence="1">
    <location>
        <begin position="1"/>
        <end position="90"/>
    </location>
</feature>
<feature type="region of interest" description="Disordered" evidence="1">
    <location>
        <begin position="182"/>
        <end position="273"/>
    </location>
</feature>
<proteinExistence type="predicted"/>
<dbReference type="PANTHER" id="PTHR33472">
    <property type="entry name" value="OS01G0106600 PROTEIN"/>
    <property type="match status" value="1"/>
</dbReference>
<feature type="compositionally biased region" description="Low complexity" evidence="1">
    <location>
        <begin position="56"/>
        <end position="71"/>
    </location>
</feature>
<evidence type="ECO:0000313" key="3">
    <source>
        <dbReference type="Proteomes" id="UP000288805"/>
    </source>
</evidence>
<feature type="region of interest" description="Disordered" evidence="1">
    <location>
        <begin position="293"/>
        <end position="357"/>
    </location>
</feature>
<dbReference type="OrthoDB" id="1939627at2759"/>
<dbReference type="EMBL" id="QGNW01001530">
    <property type="protein sequence ID" value="RVW37699.1"/>
    <property type="molecule type" value="Genomic_DNA"/>
</dbReference>
<feature type="compositionally biased region" description="Pro residues" evidence="1">
    <location>
        <begin position="197"/>
        <end position="216"/>
    </location>
</feature>
<sequence length="406" mass="42732">MANQPAPARPWIRLGSMRPAAPTPAPAAASAAPEAQPQAQPQPPAARPIIRPSFGQVFRPTTQPQQPPFRVGNVSVPTSPIQKTTTSVPTSPVVAKPYGTSSVPTSPVQKVVTTSAFPATTFANFPTTKVISTIPTITTSTTTVITESITVPAPAPEPPQAQAPSPGRAWARALAPAPLLSRLPAQTTPPSEKVKPHAPPPSPLTLPPAQPKPAPEPIEQKTVVIEKPKSPFRPSIGGLQSNVGDSVKPSIVPGYEKSEPGTKDQKVNLKKADSEDASLKIITLAGDNTGAVMELSPARKKPDPEGNSNPLVKKTDLKTWLGTKLGSDASSSDEEKSKKKDKAHNKMGTPLPPMNAFTNSNVQAVNNSILFNTSCNHHDPGVHVFFTRRGGGRGLHIKDHGDGQDK</sequence>
<dbReference type="Proteomes" id="UP000288805">
    <property type="component" value="Unassembled WGS sequence"/>
</dbReference>
<organism evidence="2 3">
    <name type="scientific">Vitis vinifera</name>
    <name type="common">Grape</name>
    <dbReference type="NCBI Taxonomy" id="29760"/>
    <lineage>
        <taxon>Eukaryota</taxon>
        <taxon>Viridiplantae</taxon>
        <taxon>Streptophyta</taxon>
        <taxon>Embryophyta</taxon>
        <taxon>Tracheophyta</taxon>
        <taxon>Spermatophyta</taxon>
        <taxon>Magnoliopsida</taxon>
        <taxon>eudicotyledons</taxon>
        <taxon>Gunneridae</taxon>
        <taxon>Pentapetalae</taxon>
        <taxon>rosids</taxon>
        <taxon>Vitales</taxon>
        <taxon>Vitaceae</taxon>
        <taxon>Viteae</taxon>
        <taxon>Vitis</taxon>
    </lineage>
</organism>
<dbReference type="PANTHER" id="PTHR33472:SF1">
    <property type="entry name" value="EXTENSIN-RELATED"/>
    <property type="match status" value="1"/>
</dbReference>
<evidence type="ECO:0000256" key="1">
    <source>
        <dbReference type="SAM" id="MobiDB-lite"/>
    </source>
</evidence>
<feature type="compositionally biased region" description="Low complexity" evidence="1">
    <location>
        <begin position="26"/>
        <end position="39"/>
    </location>
</feature>
<gene>
    <name evidence="2" type="ORF">CK203_109484</name>
</gene>
<name>A0A438DQJ4_VITVI</name>
<dbReference type="PRINTS" id="PR01217">
    <property type="entry name" value="PRICHEXTENSN"/>
</dbReference>